<dbReference type="Proteomes" id="UP000634136">
    <property type="component" value="Unassembled WGS sequence"/>
</dbReference>
<gene>
    <name evidence="1" type="ORF">G2W53_010035</name>
</gene>
<dbReference type="AlphaFoldDB" id="A0A834WZ65"/>
<reference evidence="1" key="1">
    <citation type="submission" date="2020-09" db="EMBL/GenBank/DDBJ databases">
        <title>Genome-Enabled Discovery of Anthraquinone Biosynthesis in Senna tora.</title>
        <authorList>
            <person name="Kang S.-H."/>
            <person name="Pandey R.P."/>
            <person name="Lee C.-M."/>
            <person name="Sim J.-S."/>
            <person name="Jeong J.-T."/>
            <person name="Choi B.-S."/>
            <person name="Jung M."/>
            <person name="Ginzburg D."/>
            <person name="Zhao K."/>
            <person name="Won S.Y."/>
            <person name="Oh T.-J."/>
            <person name="Yu Y."/>
            <person name="Kim N.-H."/>
            <person name="Lee O.R."/>
            <person name="Lee T.-H."/>
            <person name="Bashyal P."/>
            <person name="Kim T.-S."/>
            <person name="Lee W.-H."/>
            <person name="Kawkins C."/>
            <person name="Kim C.-K."/>
            <person name="Kim J.S."/>
            <person name="Ahn B.O."/>
            <person name="Rhee S.Y."/>
            <person name="Sohng J.K."/>
        </authorList>
    </citation>
    <scope>NUCLEOTIDE SEQUENCE</scope>
    <source>
        <tissue evidence="1">Leaf</tissue>
    </source>
</reference>
<proteinExistence type="predicted"/>
<name>A0A834WZ65_9FABA</name>
<sequence>MRLRCIGNPSASNARMGLAITWEVSQVMYKHILKGKRRLDLKRIQEGQVRMCCRTRESNRCVRVVFGNPKGSNARMRLLIAWEV</sequence>
<keyword evidence="2" id="KW-1185">Reference proteome</keyword>
<evidence type="ECO:0000313" key="2">
    <source>
        <dbReference type="Proteomes" id="UP000634136"/>
    </source>
</evidence>
<comment type="caution">
    <text evidence="1">The sequence shown here is derived from an EMBL/GenBank/DDBJ whole genome shotgun (WGS) entry which is preliminary data.</text>
</comment>
<organism evidence="1 2">
    <name type="scientific">Senna tora</name>
    <dbReference type="NCBI Taxonomy" id="362788"/>
    <lineage>
        <taxon>Eukaryota</taxon>
        <taxon>Viridiplantae</taxon>
        <taxon>Streptophyta</taxon>
        <taxon>Embryophyta</taxon>
        <taxon>Tracheophyta</taxon>
        <taxon>Spermatophyta</taxon>
        <taxon>Magnoliopsida</taxon>
        <taxon>eudicotyledons</taxon>
        <taxon>Gunneridae</taxon>
        <taxon>Pentapetalae</taxon>
        <taxon>rosids</taxon>
        <taxon>fabids</taxon>
        <taxon>Fabales</taxon>
        <taxon>Fabaceae</taxon>
        <taxon>Caesalpinioideae</taxon>
        <taxon>Cassia clade</taxon>
        <taxon>Senna</taxon>
    </lineage>
</organism>
<dbReference type="EMBL" id="JAAIUW010000004">
    <property type="protein sequence ID" value="KAF7835176.1"/>
    <property type="molecule type" value="Genomic_DNA"/>
</dbReference>
<protein>
    <submittedName>
        <fullName evidence="1">Uncharacterized protein</fullName>
    </submittedName>
</protein>
<accession>A0A834WZ65</accession>
<evidence type="ECO:0000313" key="1">
    <source>
        <dbReference type="EMBL" id="KAF7835176.1"/>
    </source>
</evidence>